<sequence length="138" mass="16064">MGHDEDALGKITYIWNTQYGKMSPGERRWFTILLYCLLDKQLYLFDEPTAGVDPYSAQQIIAGIRHLQERKGKTVLYTTHRIEDLRYFPCYQIHVLHHGKIVLSAGEQDWVSESRGKHMPFLNNLVDSLPHAEEKYGD</sequence>
<protein>
    <submittedName>
        <fullName evidence="6">AAA family ATPase</fullName>
    </submittedName>
</protein>
<evidence type="ECO:0000256" key="1">
    <source>
        <dbReference type="ARBA" id="ARBA00005417"/>
    </source>
</evidence>
<keyword evidence="4" id="KW-0067">ATP-binding</keyword>
<dbReference type="AlphaFoldDB" id="A0AAU8ICH5"/>
<dbReference type="RefSeq" id="WP_353947641.1">
    <property type="nucleotide sequence ID" value="NZ_CP159510.1"/>
</dbReference>
<dbReference type="InterPro" id="IPR050763">
    <property type="entry name" value="ABC_transporter_ATP-binding"/>
</dbReference>
<dbReference type="EMBL" id="CP159510">
    <property type="protein sequence ID" value="XCJ15915.1"/>
    <property type="molecule type" value="Genomic_DNA"/>
</dbReference>
<dbReference type="GO" id="GO:0016887">
    <property type="term" value="F:ATP hydrolysis activity"/>
    <property type="evidence" value="ECO:0007669"/>
    <property type="project" value="InterPro"/>
</dbReference>
<evidence type="ECO:0000256" key="3">
    <source>
        <dbReference type="ARBA" id="ARBA00022741"/>
    </source>
</evidence>
<dbReference type="InterPro" id="IPR003959">
    <property type="entry name" value="ATPase_AAA_core"/>
</dbReference>
<feature type="domain" description="ATPase AAA-type core" evidence="5">
    <location>
        <begin position="17"/>
        <end position="80"/>
    </location>
</feature>
<reference evidence="6" key="1">
    <citation type="submission" date="2024-06" db="EMBL/GenBank/DDBJ databases">
        <authorList>
            <person name="Fan A."/>
            <person name="Zhang F.Y."/>
            <person name="Zhang L."/>
        </authorList>
    </citation>
    <scope>NUCLEOTIDE SEQUENCE</scope>
    <source>
        <strain evidence="6">Y61</strain>
    </source>
</reference>
<name>A0AAU8ICH5_9BACL</name>
<dbReference type="CDD" id="cd00267">
    <property type="entry name" value="ABC_ATPase"/>
    <property type="match status" value="1"/>
</dbReference>
<proteinExistence type="inferred from homology"/>
<dbReference type="InterPro" id="IPR027417">
    <property type="entry name" value="P-loop_NTPase"/>
</dbReference>
<keyword evidence="2" id="KW-0813">Transport</keyword>
<comment type="similarity">
    <text evidence="1">Belongs to the ABC transporter superfamily.</text>
</comment>
<gene>
    <name evidence="6" type="ORF">ABNN70_09310</name>
</gene>
<dbReference type="Gene3D" id="3.40.50.300">
    <property type="entry name" value="P-loop containing nucleotide triphosphate hydrolases"/>
    <property type="match status" value="1"/>
</dbReference>
<dbReference type="GO" id="GO:0005524">
    <property type="term" value="F:ATP binding"/>
    <property type="evidence" value="ECO:0007669"/>
    <property type="project" value="UniProtKB-KW"/>
</dbReference>
<dbReference type="PANTHER" id="PTHR42711">
    <property type="entry name" value="ABC TRANSPORTER ATP-BINDING PROTEIN"/>
    <property type="match status" value="1"/>
</dbReference>
<evidence type="ECO:0000256" key="4">
    <source>
        <dbReference type="ARBA" id="ARBA00022840"/>
    </source>
</evidence>
<accession>A0AAU8ICH5</accession>
<evidence type="ECO:0000256" key="2">
    <source>
        <dbReference type="ARBA" id="ARBA00022448"/>
    </source>
</evidence>
<organism evidence="6">
    <name type="scientific">Sporolactobacillus sp. Y61</name>
    <dbReference type="NCBI Taxonomy" id="3160863"/>
    <lineage>
        <taxon>Bacteria</taxon>
        <taxon>Bacillati</taxon>
        <taxon>Bacillota</taxon>
        <taxon>Bacilli</taxon>
        <taxon>Bacillales</taxon>
        <taxon>Sporolactobacillaceae</taxon>
        <taxon>Sporolactobacillus</taxon>
    </lineage>
</organism>
<evidence type="ECO:0000259" key="5">
    <source>
        <dbReference type="Pfam" id="PF13304"/>
    </source>
</evidence>
<dbReference type="Pfam" id="PF13304">
    <property type="entry name" value="AAA_21"/>
    <property type="match status" value="1"/>
</dbReference>
<keyword evidence="3" id="KW-0547">Nucleotide-binding</keyword>
<dbReference type="PANTHER" id="PTHR42711:SF5">
    <property type="entry name" value="ABC TRANSPORTER ATP-BINDING PROTEIN NATA"/>
    <property type="match status" value="1"/>
</dbReference>
<dbReference type="SUPFAM" id="SSF52540">
    <property type="entry name" value="P-loop containing nucleoside triphosphate hydrolases"/>
    <property type="match status" value="1"/>
</dbReference>
<evidence type="ECO:0000313" key="6">
    <source>
        <dbReference type="EMBL" id="XCJ15915.1"/>
    </source>
</evidence>